<sequence>MYSRASICISHKELSSKKRAQQRRQTGLGDAFRYAFFVLNFTLVVKVESTRLTSFWRKCTLSLSRDVAAQVLFHLRISRSNFMQLPPGPRSHAVPIHIRSVYKTHRSLSYGAIVARCRRPLATVDTRFVYNKYITRVRQTFQCRASSYGSMSIFTQLHTVYQQCSIPMKSFEVLMKSIQRNFIAHLMKFNDFSGIFEKIPVGDVLTFQGSSTLPVVILISRHGRTRSNAHDAHSLAINEYLVALLALHALTRRSQGVLMGHVTN</sequence>
<proteinExistence type="predicted"/>
<dbReference type="EMBL" id="CADCXV010000667">
    <property type="protein sequence ID" value="CAB0032144.1"/>
    <property type="molecule type" value="Genomic_DNA"/>
</dbReference>
<keyword evidence="2" id="KW-1185">Reference proteome</keyword>
<reference evidence="1 2" key="1">
    <citation type="submission" date="2020-02" db="EMBL/GenBank/DDBJ databases">
        <authorList>
            <person name="Ferguson B K."/>
        </authorList>
    </citation>
    <scope>NUCLEOTIDE SEQUENCE [LARGE SCALE GENOMIC DNA]</scope>
</reference>
<dbReference type="AlphaFoldDB" id="A0A6H5I2S8"/>
<evidence type="ECO:0000313" key="2">
    <source>
        <dbReference type="Proteomes" id="UP000479190"/>
    </source>
</evidence>
<evidence type="ECO:0000313" key="1">
    <source>
        <dbReference type="EMBL" id="CAB0032144.1"/>
    </source>
</evidence>
<name>A0A6H5I2S8_9HYME</name>
<protein>
    <submittedName>
        <fullName evidence="1">Uncharacterized protein</fullName>
    </submittedName>
</protein>
<dbReference type="Proteomes" id="UP000479190">
    <property type="component" value="Unassembled WGS sequence"/>
</dbReference>
<gene>
    <name evidence="1" type="ORF">TBRA_LOCUS4091</name>
</gene>
<accession>A0A6H5I2S8</accession>
<organism evidence="1 2">
    <name type="scientific">Trichogramma brassicae</name>
    <dbReference type="NCBI Taxonomy" id="86971"/>
    <lineage>
        <taxon>Eukaryota</taxon>
        <taxon>Metazoa</taxon>
        <taxon>Ecdysozoa</taxon>
        <taxon>Arthropoda</taxon>
        <taxon>Hexapoda</taxon>
        <taxon>Insecta</taxon>
        <taxon>Pterygota</taxon>
        <taxon>Neoptera</taxon>
        <taxon>Endopterygota</taxon>
        <taxon>Hymenoptera</taxon>
        <taxon>Apocrita</taxon>
        <taxon>Proctotrupomorpha</taxon>
        <taxon>Chalcidoidea</taxon>
        <taxon>Trichogrammatidae</taxon>
        <taxon>Trichogramma</taxon>
    </lineage>
</organism>